<dbReference type="EMBL" id="NWVD01000006">
    <property type="protein sequence ID" value="PCG08399.1"/>
    <property type="molecule type" value="Genomic_DNA"/>
</dbReference>
<evidence type="ECO:0000313" key="3">
    <source>
        <dbReference type="Proteomes" id="UP000218784"/>
    </source>
</evidence>
<gene>
    <name evidence="2" type="ORF">COA17_13645</name>
</gene>
<keyword evidence="1" id="KW-0472">Membrane</keyword>
<protein>
    <submittedName>
        <fullName evidence="2">Uncharacterized protein</fullName>
    </submittedName>
</protein>
<comment type="caution">
    <text evidence="2">The sequence shown here is derived from an EMBL/GenBank/DDBJ whole genome shotgun (WGS) entry which is preliminary data.</text>
</comment>
<accession>A0A2A4HWX9</accession>
<keyword evidence="3" id="KW-1185">Reference proteome</keyword>
<dbReference type="RefSeq" id="WP_096613152.1">
    <property type="nucleotide sequence ID" value="NZ_NWVD01000006.1"/>
</dbReference>
<keyword evidence="1" id="KW-0812">Transmembrane</keyword>
<feature type="transmembrane region" description="Helical" evidence="1">
    <location>
        <begin position="6"/>
        <end position="24"/>
    </location>
</feature>
<reference evidence="2 3" key="1">
    <citation type="submission" date="2017-09" db="EMBL/GenBank/DDBJ databases">
        <title>Sphingomonas ginsenosidimutans KACC 14949, whole genome shotgun sequence.</title>
        <authorList>
            <person name="Feng G."/>
            <person name="Zhu H."/>
        </authorList>
    </citation>
    <scope>NUCLEOTIDE SEQUENCE [LARGE SCALE GENOMIC DNA]</scope>
    <source>
        <strain evidence="2 3">KACC 14949</strain>
    </source>
</reference>
<evidence type="ECO:0000313" key="2">
    <source>
        <dbReference type="EMBL" id="PCG08399.1"/>
    </source>
</evidence>
<organism evidence="2 3">
    <name type="scientific">Sphingomonas ginsenosidimutans</name>
    <dbReference type="NCBI Taxonomy" id="862134"/>
    <lineage>
        <taxon>Bacteria</taxon>
        <taxon>Pseudomonadati</taxon>
        <taxon>Pseudomonadota</taxon>
        <taxon>Alphaproteobacteria</taxon>
        <taxon>Sphingomonadales</taxon>
        <taxon>Sphingomonadaceae</taxon>
        <taxon>Sphingomonas</taxon>
    </lineage>
</organism>
<evidence type="ECO:0000256" key="1">
    <source>
        <dbReference type="SAM" id="Phobius"/>
    </source>
</evidence>
<feature type="transmembrane region" description="Helical" evidence="1">
    <location>
        <begin position="45"/>
        <end position="73"/>
    </location>
</feature>
<dbReference type="Proteomes" id="UP000218784">
    <property type="component" value="Unassembled WGS sequence"/>
</dbReference>
<dbReference type="AlphaFoldDB" id="A0A2A4HWX9"/>
<proteinExistence type="predicted"/>
<sequence length="78" mass="8875">MIVLAIYILFFAAAAGFMWWRFYVSIRDQIATVKWARYHRLGEPITYWLSTSMMMIGALLTSSIALIFGYGLLAGFIG</sequence>
<name>A0A2A4HWX9_9SPHN</name>
<keyword evidence="1" id="KW-1133">Transmembrane helix</keyword>